<comment type="caution">
    <text evidence="1">The sequence shown here is derived from an EMBL/GenBank/DDBJ whole genome shotgun (WGS) entry which is preliminary data.</text>
</comment>
<keyword evidence="2" id="KW-1185">Reference proteome</keyword>
<gene>
    <name evidence="1" type="ORF">FD29_GL000965</name>
</gene>
<name>A0A0R1QFN1_9LACO</name>
<dbReference type="AlphaFoldDB" id="A0A0R1QFN1"/>
<dbReference type="EMBL" id="AZEZ01000085">
    <property type="protein sequence ID" value="KRL43436.1"/>
    <property type="molecule type" value="Genomic_DNA"/>
</dbReference>
<reference evidence="1 2" key="1">
    <citation type="journal article" date="2015" name="Genome Announc.">
        <title>Expanding the biotechnology potential of lactobacilli through comparative genomics of 213 strains and associated genera.</title>
        <authorList>
            <person name="Sun Z."/>
            <person name="Harris H.M."/>
            <person name="McCann A."/>
            <person name="Guo C."/>
            <person name="Argimon S."/>
            <person name="Zhang W."/>
            <person name="Yang X."/>
            <person name="Jeffery I.B."/>
            <person name="Cooney J.C."/>
            <person name="Kagawa T.F."/>
            <person name="Liu W."/>
            <person name="Song Y."/>
            <person name="Salvetti E."/>
            <person name="Wrobel A."/>
            <person name="Rasinkangas P."/>
            <person name="Parkhill J."/>
            <person name="Rea M.C."/>
            <person name="O'Sullivan O."/>
            <person name="Ritari J."/>
            <person name="Douillard F.P."/>
            <person name="Paul Ross R."/>
            <person name="Yang R."/>
            <person name="Briner A.E."/>
            <person name="Felis G.E."/>
            <person name="de Vos W.M."/>
            <person name="Barrangou R."/>
            <person name="Klaenhammer T.R."/>
            <person name="Caufield P.W."/>
            <person name="Cui Y."/>
            <person name="Zhang H."/>
            <person name="O'Toole P.W."/>
        </authorList>
    </citation>
    <scope>NUCLEOTIDE SEQUENCE [LARGE SCALE GENOMIC DNA]</scope>
    <source>
        <strain evidence="1 2">DSM 14500</strain>
    </source>
</reference>
<protein>
    <submittedName>
        <fullName evidence="1">Uncharacterized protein</fullName>
    </submittedName>
</protein>
<proteinExistence type="predicted"/>
<evidence type="ECO:0000313" key="1">
    <source>
        <dbReference type="EMBL" id="KRL43436.1"/>
    </source>
</evidence>
<accession>A0A0R1QFN1</accession>
<organism evidence="1 2">
    <name type="scientific">Companilactobacillus mindensis DSM 14500</name>
    <dbReference type="NCBI Taxonomy" id="1423770"/>
    <lineage>
        <taxon>Bacteria</taxon>
        <taxon>Bacillati</taxon>
        <taxon>Bacillota</taxon>
        <taxon>Bacilli</taxon>
        <taxon>Lactobacillales</taxon>
        <taxon>Lactobacillaceae</taxon>
        <taxon>Companilactobacillus</taxon>
    </lineage>
</organism>
<sequence length="109" mass="13050">MNHIAGMFRFLATTCKTVLEIPQRAEAQNASQKPRSRVFLAIFLLSSIKKYPPKKLIDLLYPSIFSFDYYFFVDKTGFYQWDIKKLRETGIYTQWYMPYLNNYDMVLHN</sequence>
<evidence type="ECO:0000313" key="2">
    <source>
        <dbReference type="Proteomes" id="UP000050872"/>
    </source>
</evidence>
<dbReference type="Proteomes" id="UP000050872">
    <property type="component" value="Unassembled WGS sequence"/>
</dbReference>